<evidence type="ECO:0000259" key="1">
    <source>
        <dbReference type="Pfam" id="PF01850"/>
    </source>
</evidence>
<dbReference type="Proteomes" id="UP000004688">
    <property type="component" value="Plasmid pOA238_160"/>
</dbReference>
<dbReference type="SUPFAM" id="SSF88723">
    <property type="entry name" value="PIN domain-like"/>
    <property type="match status" value="1"/>
</dbReference>
<geneLocation type="plasmid" evidence="2 3">
    <name>pOA238_160</name>
</geneLocation>
<dbReference type="HOGENOM" id="CLU_144760_0_0_5"/>
<dbReference type="AlphaFoldDB" id="M9RYR5"/>
<dbReference type="Gene3D" id="3.40.50.1010">
    <property type="entry name" value="5'-nuclease"/>
    <property type="match status" value="1"/>
</dbReference>
<dbReference type="Pfam" id="PF01850">
    <property type="entry name" value="PIN"/>
    <property type="match status" value="1"/>
</dbReference>
<sequence>MGGCLMFLDASVIVAILADEPDARAHLKHIDGLQTQIFCSPLARLEASLAIARRIAGDKGRDAAMHEEAERIVTDFLDVLGARDIHISGSIGRLAQEAARTYGKTVGHPAQLNFGDCFAYACAKAYRVGLLYKGNDFSETDLA</sequence>
<dbReference type="KEGG" id="oar:OA238_160p1530"/>
<reference evidence="2 3" key="1">
    <citation type="journal article" date="2013" name="PLoS ONE">
        <title>Poles Apart: Arctic and Antarctic Octadecabacter strains Share High Genome Plasticity and a New Type of Xanthorhodopsin.</title>
        <authorList>
            <person name="Vollmers J."/>
            <person name="Voget S."/>
            <person name="Dietrich S."/>
            <person name="Gollnow K."/>
            <person name="Smits M."/>
            <person name="Meyer K."/>
            <person name="Brinkhoff T."/>
            <person name="Simon M."/>
            <person name="Daniel R."/>
        </authorList>
    </citation>
    <scope>NUCLEOTIDE SEQUENCE [LARGE SCALE GENOMIC DNA]</scope>
    <source>
        <strain evidence="2 3">238</strain>
        <plasmid evidence="3">Plasmid pOA238_160</plasmid>
    </source>
</reference>
<evidence type="ECO:0000313" key="2">
    <source>
        <dbReference type="EMBL" id="AGI74955.1"/>
    </source>
</evidence>
<accession>M9RYR5</accession>
<evidence type="ECO:0000313" key="3">
    <source>
        <dbReference type="Proteomes" id="UP000004688"/>
    </source>
</evidence>
<organism evidence="2 3">
    <name type="scientific">Octadecabacter arcticus 238</name>
    <dbReference type="NCBI Taxonomy" id="391616"/>
    <lineage>
        <taxon>Bacteria</taxon>
        <taxon>Pseudomonadati</taxon>
        <taxon>Pseudomonadota</taxon>
        <taxon>Alphaproteobacteria</taxon>
        <taxon>Rhodobacterales</taxon>
        <taxon>Roseobacteraceae</taxon>
        <taxon>Octadecabacter</taxon>
    </lineage>
</organism>
<keyword evidence="3" id="KW-1185">Reference proteome</keyword>
<dbReference type="CDD" id="cd09871">
    <property type="entry name" value="PIN_MtVapC28-VapC30-like"/>
    <property type="match status" value="1"/>
</dbReference>
<dbReference type="eggNOG" id="COG3742">
    <property type="taxonomic scope" value="Bacteria"/>
</dbReference>
<proteinExistence type="predicted"/>
<dbReference type="InterPro" id="IPR002716">
    <property type="entry name" value="PIN_dom"/>
</dbReference>
<keyword evidence="2" id="KW-0614">Plasmid</keyword>
<gene>
    <name evidence="2" type="ORF">OA238_160p1530</name>
</gene>
<protein>
    <submittedName>
        <fullName evidence="2">UPF0110 family protein</fullName>
    </submittedName>
</protein>
<dbReference type="InterPro" id="IPR029060">
    <property type="entry name" value="PIN-like_dom_sf"/>
</dbReference>
<dbReference type="EMBL" id="CP003744">
    <property type="protein sequence ID" value="AGI74955.1"/>
    <property type="molecule type" value="Genomic_DNA"/>
</dbReference>
<feature type="domain" description="PIN" evidence="1">
    <location>
        <begin position="6"/>
        <end position="141"/>
    </location>
</feature>
<name>M9RYR5_9RHOB</name>